<accession>A0AAU9W9V8</accession>
<name>A0AAU9W9V8_9CNID</name>
<gene>
    <name evidence="1" type="ORF">PMEA_00033333</name>
</gene>
<reference evidence="1 2" key="1">
    <citation type="submission" date="2022-05" db="EMBL/GenBank/DDBJ databases">
        <authorList>
            <consortium name="Genoscope - CEA"/>
            <person name="William W."/>
        </authorList>
    </citation>
    <scope>NUCLEOTIDE SEQUENCE [LARGE SCALE GENOMIC DNA]</scope>
</reference>
<organism evidence="1 2">
    <name type="scientific">Pocillopora meandrina</name>
    <dbReference type="NCBI Taxonomy" id="46732"/>
    <lineage>
        <taxon>Eukaryota</taxon>
        <taxon>Metazoa</taxon>
        <taxon>Cnidaria</taxon>
        <taxon>Anthozoa</taxon>
        <taxon>Hexacorallia</taxon>
        <taxon>Scleractinia</taxon>
        <taxon>Astrocoeniina</taxon>
        <taxon>Pocilloporidae</taxon>
        <taxon>Pocillopora</taxon>
    </lineage>
</organism>
<dbReference type="EMBL" id="CALNXJ010000008">
    <property type="protein sequence ID" value="CAH3046575.1"/>
    <property type="molecule type" value="Genomic_DNA"/>
</dbReference>
<dbReference type="AlphaFoldDB" id="A0AAU9W9V8"/>
<sequence length="140" mass="16248">MYKFSSDLEDSALIRSPLNDDLSLAIDQFNSTLQSMIDNHAPIIRRSVSLRPHAPWFTDKLKLQREREENWKDDGARITPKLIIYYKPNIVNHFSSIIVSNQGDQKILFQAVNNLLYRKPIVRYPSVGSDMAKKVQIILY</sequence>
<evidence type="ECO:0000313" key="2">
    <source>
        <dbReference type="Proteomes" id="UP001159428"/>
    </source>
</evidence>
<protein>
    <submittedName>
        <fullName evidence="1">Uncharacterized protein</fullName>
    </submittedName>
</protein>
<comment type="caution">
    <text evidence="1">The sequence shown here is derived from an EMBL/GenBank/DDBJ whole genome shotgun (WGS) entry which is preliminary data.</text>
</comment>
<dbReference type="Proteomes" id="UP001159428">
    <property type="component" value="Unassembled WGS sequence"/>
</dbReference>
<evidence type="ECO:0000313" key="1">
    <source>
        <dbReference type="EMBL" id="CAH3046575.1"/>
    </source>
</evidence>
<proteinExistence type="predicted"/>
<keyword evidence="2" id="KW-1185">Reference proteome</keyword>